<evidence type="ECO:0000313" key="2">
    <source>
        <dbReference type="Proteomes" id="UP000004014"/>
    </source>
</evidence>
<evidence type="ECO:0000313" key="1">
    <source>
        <dbReference type="EMBL" id="EHC01603.1"/>
    </source>
</evidence>
<comment type="caution">
    <text evidence="1">The sequence shown here is derived from an EMBL/GenBank/DDBJ whole genome shotgun (WGS) entry which is preliminary data.</text>
</comment>
<gene>
    <name evidence="1" type="ORF">SSUR61_0117</name>
</gene>
<protein>
    <recommendedName>
        <fullName evidence="3">Bacteriocin</fullName>
    </recommendedName>
</protein>
<dbReference type="AlphaFoldDB" id="A0AA87F617"/>
<reference evidence="1 2" key="1">
    <citation type="submission" date="2011-03" db="EMBL/GenBank/DDBJ databases">
        <title>Deep-sequencing identification of multiple resistance mechanism for the high antibiotic-resistance strain Streptococcus suis R61.</title>
        <authorList>
            <person name="Hu P."/>
            <person name="Yang M."/>
            <person name="Jin M."/>
            <person name="Xiao J."/>
        </authorList>
    </citation>
    <scope>NUCLEOTIDE SEQUENCE [LARGE SCALE GENOMIC DNA]</scope>
    <source>
        <strain evidence="1 2">R61</strain>
    </source>
</reference>
<dbReference type="EMBL" id="AEYY01000051">
    <property type="protein sequence ID" value="EHC01603.1"/>
    <property type="molecule type" value="Genomic_DNA"/>
</dbReference>
<name>A0AA87F617_STRSU</name>
<sequence>MTKFEEMNTNFATLTYNELIDIEGGKKNKPWYQPIIDFGQGFLDAF</sequence>
<proteinExistence type="predicted"/>
<accession>A0AA87F617</accession>
<organism evidence="1 2">
    <name type="scientific">Streptococcus suis R61</name>
    <dbReference type="NCBI Taxonomy" id="996306"/>
    <lineage>
        <taxon>Bacteria</taxon>
        <taxon>Bacillati</taxon>
        <taxon>Bacillota</taxon>
        <taxon>Bacilli</taxon>
        <taxon>Lactobacillales</taxon>
        <taxon>Streptococcaceae</taxon>
        <taxon>Streptococcus</taxon>
    </lineage>
</organism>
<dbReference type="RefSeq" id="WP_002943488.1">
    <property type="nucleotide sequence ID" value="NZ_AEYY01000051.1"/>
</dbReference>
<dbReference type="Proteomes" id="UP000004014">
    <property type="component" value="Unassembled WGS sequence"/>
</dbReference>
<evidence type="ECO:0008006" key="3">
    <source>
        <dbReference type="Google" id="ProtNLM"/>
    </source>
</evidence>